<evidence type="ECO:0000256" key="1">
    <source>
        <dbReference type="ARBA" id="ARBA00004141"/>
    </source>
</evidence>
<comment type="subcellular location">
    <subcellularLocation>
        <location evidence="1">Membrane</location>
        <topology evidence="1">Multi-pass membrane protein</topology>
    </subcellularLocation>
</comment>
<accession>A0A7J7C3U6</accession>
<dbReference type="CDD" id="cd06257">
    <property type="entry name" value="DnaJ"/>
    <property type="match status" value="1"/>
</dbReference>
<keyword evidence="2 6" id="KW-0812">Transmembrane</keyword>
<proteinExistence type="predicted"/>
<evidence type="ECO:0000313" key="10">
    <source>
        <dbReference type="Proteomes" id="UP000593562"/>
    </source>
</evidence>
<dbReference type="InterPro" id="IPR001623">
    <property type="entry name" value="DnaJ_domain"/>
</dbReference>
<dbReference type="PRINTS" id="PR00625">
    <property type="entry name" value="JDOMAIN"/>
</dbReference>
<dbReference type="GO" id="GO:0005789">
    <property type="term" value="C:endoplasmic reticulum membrane"/>
    <property type="evidence" value="ECO:0007669"/>
    <property type="project" value="TreeGrafter"/>
</dbReference>
<evidence type="ECO:0000256" key="4">
    <source>
        <dbReference type="ARBA" id="ARBA00023136"/>
    </source>
</evidence>
<gene>
    <name evidence="9" type="ORF">HS088_TW21G00753</name>
</gene>
<feature type="domain" description="J" evidence="8">
    <location>
        <begin position="17"/>
        <end position="78"/>
    </location>
</feature>
<feature type="signal peptide" evidence="7">
    <location>
        <begin position="1"/>
        <end position="18"/>
    </location>
</feature>
<evidence type="ECO:0000259" key="8">
    <source>
        <dbReference type="PROSITE" id="PS50076"/>
    </source>
</evidence>
<dbReference type="SMART" id="SM00271">
    <property type="entry name" value="DnaJ"/>
    <property type="match status" value="1"/>
</dbReference>
<dbReference type="PANTHER" id="PTHR44176:SF1">
    <property type="entry name" value="DNAJ HOMOLOG SUBFAMILY C MEMBER 25"/>
    <property type="match status" value="1"/>
</dbReference>
<dbReference type="Gene3D" id="1.10.287.110">
    <property type="entry name" value="DnaJ domain"/>
    <property type="match status" value="1"/>
</dbReference>
<dbReference type="InParanoid" id="A0A7J7C3U6"/>
<evidence type="ECO:0000256" key="7">
    <source>
        <dbReference type="SAM" id="SignalP"/>
    </source>
</evidence>
<protein>
    <submittedName>
        <fullName evidence="9">Chaperone DnaJ-domain superfamily protein</fullName>
    </submittedName>
</protein>
<organism evidence="9 10">
    <name type="scientific">Tripterygium wilfordii</name>
    <name type="common">Thunder God vine</name>
    <dbReference type="NCBI Taxonomy" id="458696"/>
    <lineage>
        <taxon>Eukaryota</taxon>
        <taxon>Viridiplantae</taxon>
        <taxon>Streptophyta</taxon>
        <taxon>Embryophyta</taxon>
        <taxon>Tracheophyta</taxon>
        <taxon>Spermatophyta</taxon>
        <taxon>Magnoliopsida</taxon>
        <taxon>eudicotyledons</taxon>
        <taxon>Gunneridae</taxon>
        <taxon>Pentapetalae</taxon>
        <taxon>rosids</taxon>
        <taxon>fabids</taxon>
        <taxon>Celastrales</taxon>
        <taxon>Celastraceae</taxon>
        <taxon>Tripterygium</taxon>
    </lineage>
</organism>
<keyword evidence="4 6" id="KW-0472">Membrane</keyword>
<evidence type="ECO:0000256" key="2">
    <source>
        <dbReference type="ARBA" id="ARBA00022692"/>
    </source>
</evidence>
<keyword evidence="7" id="KW-0732">Signal</keyword>
<dbReference type="PROSITE" id="PS50076">
    <property type="entry name" value="DNAJ_2"/>
    <property type="match status" value="1"/>
</dbReference>
<evidence type="ECO:0000256" key="6">
    <source>
        <dbReference type="SAM" id="Phobius"/>
    </source>
</evidence>
<dbReference type="Proteomes" id="UP000593562">
    <property type="component" value="Unassembled WGS sequence"/>
</dbReference>
<keyword evidence="5" id="KW-0143">Chaperone</keyword>
<sequence length="249" mass="28386">MFLLISLLLAIYCDEDDCYDTLSVSQNANTSEIKKAYYKLFHRNKNPDPESKKLFVKIVNAYGVLKDEAMLEQYDYAIAHPEEVHYFLFMFLFDPCAVLVGLLLILSAFQYLNQQTRYNQIKLYHKFSIHRKSSTAAAMVKKTPAYRNRLWTLELERSGGIASRKKEEDLSLDIKGAEKPSMWDIIGVTLYSSLTLLARALKNPPCETLLVSVSTPPSSVKDAWLESIYKSKMSMISNLFSIGVAIIVE</sequence>
<feature type="chain" id="PRO_5029566587" evidence="7">
    <location>
        <begin position="19"/>
        <end position="249"/>
    </location>
</feature>
<dbReference type="GO" id="GO:0006457">
    <property type="term" value="P:protein folding"/>
    <property type="evidence" value="ECO:0007669"/>
    <property type="project" value="InterPro"/>
</dbReference>
<dbReference type="Pfam" id="PF00226">
    <property type="entry name" value="DnaJ"/>
    <property type="match status" value="1"/>
</dbReference>
<dbReference type="PANTHER" id="PTHR44176">
    <property type="entry name" value="DNAJ HOMOLOG SUBFAMILY C MEMBER 25"/>
    <property type="match status" value="1"/>
</dbReference>
<dbReference type="InterPro" id="IPR036869">
    <property type="entry name" value="J_dom_sf"/>
</dbReference>
<reference evidence="9 10" key="1">
    <citation type="journal article" date="2020" name="Nat. Commun.">
        <title>Genome of Tripterygium wilfordii and identification of cytochrome P450 involved in triptolide biosynthesis.</title>
        <authorList>
            <person name="Tu L."/>
            <person name="Su P."/>
            <person name="Zhang Z."/>
            <person name="Gao L."/>
            <person name="Wang J."/>
            <person name="Hu T."/>
            <person name="Zhou J."/>
            <person name="Zhang Y."/>
            <person name="Zhao Y."/>
            <person name="Liu Y."/>
            <person name="Song Y."/>
            <person name="Tong Y."/>
            <person name="Lu Y."/>
            <person name="Yang J."/>
            <person name="Xu C."/>
            <person name="Jia M."/>
            <person name="Peters R.J."/>
            <person name="Huang L."/>
            <person name="Gao W."/>
        </authorList>
    </citation>
    <scope>NUCLEOTIDE SEQUENCE [LARGE SCALE GENOMIC DNA]</scope>
    <source>
        <strain evidence="10">cv. XIE 37</strain>
        <tissue evidence="9">Leaf</tissue>
    </source>
</reference>
<dbReference type="EMBL" id="JAAARO010000021">
    <property type="protein sequence ID" value="KAF5728605.1"/>
    <property type="molecule type" value="Genomic_DNA"/>
</dbReference>
<evidence type="ECO:0000256" key="3">
    <source>
        <dbReference type="ARBA" id="ARBA00022989"/>
    </source>
</evidence>
<feature type="transmembrane region" description="Helical" evidence="6">
    <location>
        <begin position="86"/>
        <end position="112"/>
    </location>
</feature>
<keyword evidence="3 6" id="KW-1133">Transmembrane helix</keyword>
<dbReference type="AlphaFoldDB" id="A0A7J7C3U6"/>
<dbReference type="InterPro" id="IPR044632">
    <property type="entry name" value="DNAJC25-like"/>
</dbReference>
<evidence type="ECO:0000256" key="5">
    <source>
        <dbReference type="ARBA" id="ARBA00023186"/>
    </source>
</evidence>
<keyword evidence="10" id="KW-1185">Reference proteome</keyword>
<evidence type="ECO:0000313" key="9">
    <source>
        <dbReference type="EMBL" id="KAF5728605.1"/>
    </source>
</evidence>
<comment type="caution">
    <text evidence="9">The sequence shown here is derived from an EMBL/GenBank/DDBJ whole genome shotgun (WGS) entry which is preliminary data.</text>
</comment>
<dbReference type="SUPFAM" id="SSF46565">
    <property type="entry name" value="Chaperone J-domain"/>
    <property type="match status" value="1"/>
</dbReference>
<name>A0A7J7C3U6_TRIWF</name>